<evidence type="ECO:0000256" key="4">
    <source>
        <dbReference type="ARBA" id="ARBA00022692"/>
    </source>
</evidence>
<keyword evidence="4 9" id="KW-0812">Transmembrane</keyword>
<dbReference type="InterPro" id="IPR001320">
    <property type="entry name" value="Iontro_rcpt_C"/>
</dbReference>
<feature type="domain" description="Ionotropic glutamate receptor C-terminal" evidence="10">
    <location>
        <begin position="3"/>
        <end position="298"/>
    </location>
</feature>
<dbReference type="AlphaFoldDB" id="A0A8J5NDK1"/>
<protein>
    <submittedName>
        <fullName evidence="11">Glutamate receptor ionotropic, delta-1-like 34</fullName>
    </submittedName>
</protein>
<dbReference type="GO" id="GO:0005886">
    <property type="term" value="C:plasma membrane"/>
    <property type="evidence" value="ECO:0007669"/>
    <property type="project" value="UniProtKB-SubCell"/>
</dbReference>
<keyword evidence="3" id="KW-1003">Cell membrane</keyword>
<accession>A0A8J5NDK1</accession>
<comment type="subcellular location">
    <subcellularLocation>
        <location evidence="1">Cell membrane</location>
        <topology evidence="1">Multi-pass membrane protein</topology>
    </subcellularLocation>
</comment>
<keyword evidence="8" id="KW-0325">Glycoprotein</keyword>
<dbReference type="Proteomes" id="UP000747542">
    <property type="component" value="Unassembled WGS sequence"/>
</dbReference>
<evidence type="ECO:0000256" key="2">
    <source>
        <dbReference type="ARBA" id="ARBA00008685"/>
    </source>
</evidence>
<keyword evidence="7 11" id="KW-0675">Receptor</keyword>
<proteinExistence type="inferred from homology"/>
<evidence type="ECO:0000256" key="5">
    <source>
        <dbReference type="ARBA" id="ARBA00022989"/>
    </source>
</evidence>
<dbReference type="SUPFAM" id="SSF53850">
    <property type="entry name" value="Periplasmic binding protein-like II"/>
    <property type="match status" value="1"/>
</dbReference>
<evidence type="ECO:0000259" key="10">
    <source>
        <dbReference type="Pfam" id="PF00060"/>
    </source>
</evidence>
<evidence type="ECO:0000256" key="3">
    <source>
        <dbReference type="ARBA" id="ARBA00022475"/>
    </source>
</evidence>
<dbReference type="EMBL" id="JAHLQT010001884">
    <property type="protein sequence ID" value="KAG7177772.1"/>
    <property type="molecule type" value="Genomic_DNA"/>
</dbReference>
<keyword evidence="6 9" id="KW-0472">Membrane</keyword>
<name>A0A8J5NDK1_HOMAM</name>
<gene>
    <name evidence="11" type="primary">Grid1-L34</name>
    <name evidence="11" type="ORF">Hamer_G026165</name>
</gene>
<comment type="similarity">
    <text evidence="2">Belongs to the glutamate-gated ion channel (TC 1.A.10.1) family.</text>
</comment>
<dbReference type="Pfam" id="PF00060">
    <property type="entry name" value="Lig_chan"/>
    <property type="match status" value="1"/>
</dbReference>
<keyword evidence="12" id="KW-1185">Reference proteome</keyword>
<evidence type="ECO:0000313" key="12">
    <source>
        <dbReference type="Proteomes" id="UP000747542"/>
    </source>
</evidence>
<dbReference type="Gene3D" id="1.10.287.70">
    <property type="match status" value="1"/>
</dbReference>
<reference evidence="11" key="1">
    <citation type="journal article" date="2021" name="Sci. Adv.">
        <title>The American lobster genome reveals insights on longevity, neural, and immune adaptations.</title>
        <authorList>
            <person name="Polinski J.M."/>
            <person name="Zimin A.V."/>
            <person name="Clark K.F."/>
            <person name="Kohn A.B."/>
            <person name="Sadowski N."/>
            <person name="Timp W."/>
            <person name="Ptitsyn A."/>
            <person name="Khanna P."/>
            <person name="Romanova D.Y."/>
            <person name="Williams P."/>
            <person name="Greenwood S.J."/>
            <person name="Moroz L.L."/>
            <person name="Walt D.R."/>
            <person name="Bodnar A.G."/>
        </authorList>
    </citation>
    <scope>NUCLEOTIDE SEQUENCE</scope>
    <source>
        <strain evidence="11">GMGI-L3</strain>
    </source>
</reference>
<dbReference type="GO" id="GO:0015276">
    <property type="term" value="F:ligand-gated monoatomic ion channel activity"/>
    <property type="evidence" value="ECO:0007669"/>
    <property type="project" value="InterPro"/>
</dbReference>
<dbReference type="GO" id="GO:0050906">
    <property type="term" value="P:detection of stimulus involved in sensory perception"/>
    <property type="evidence" value="ECO:0007669"/>
    <property type="project" value="UniProtKB-ARBA"/>
</dbReference>
<feature type="transmembrane region" description="Helical" evidence="9">
    <location>
        <begin position="6"/>
        <end position="22"/>
    </location>
</feature>
<evidence type="ECO:0000256" key="6">
    <source>
        <dbReference type="ARBA" id="ARBA00023136"/>
    </source>
</evidence>
<feature type="transmembrane region" description="Helical" evidence="9">
    <location>
        <begin position="68"/>
        <end position="90"/>
    </location>
</feature>
<comment type="caution">
    <text evidence="11">The sequence shown here is derived from an EMBL/GenBank/DDBJ whole genome shotgun (WGS) entry which is preliminary data.</text>
</comment>
<dbReference type="PANTHER" id="PTHR42643:SF24">
    <property type="entry name" value="IONOTROPIC RECEPTOR 60A"/>
    <property type="match status" value="1"/>
</dbReference>
<evidence type="ECO:0000256" key="7">
    <source>
        <dbReference type="ARBA" id="ARBA00023170"/>
    </source>
</evidence>
<evidence type="ECO:0000256" key="1">
    <source>
        <dbReference type="ARBA" id="ARBA00004651"/>
    </source>
</evidence>
<organism evidence="11 12">
    <name type="scientific">Homarus americanus</name>
    <name type="common">American lobster</name>
    <dbReference type="NCBI Taxonomy" id="6706"/>
    <lineage>
        <taxon>Eukaryota</taxon>
        <taxon>Metazoa</taxon>
        <taxon>Ecdysozoa</taxon>
        <taxon>Arthropoda</taxon>
        <taxon>Crustacea</taxon>
        <taxon>Multicrustacea</taxon>
        <taxon>Malacostraca</taxon>
        <taxon>Eumalacostraca</taxon>
        <taxon>Eucarida</taxon>
        <taxon>Decapoda</taxon>
        <taxon>Pleocyemata</taxon>
        <taxon>Astacidea</taxon>
        <taxon>Nephropoidea</taxon>
        <taxon>Nephropidae</taxon>
        <taxon>Homarus</taxon>
    </lineage>
</organism>
<evidence type="ECO:0000256" key="8">
    <source>
        <dbReference type="ARBA" id="ARBA00023180"/>
    </source>
</evidence>
<dbReference type="InterPro" id="IPR052192">
    <property type="entry name" value="Insect_Ionotropic_Sensory_Rcpt"/>
</dbReference>
<dbReference type="PANTHER" id="PTHR42643">
    <property type="entry name" value="IONOTROPIC RECEPTOR 20A-RELATED"/>
    <property type="match status" value="1"/>
</dbReference>
<sequence length="380" mass="43019">MRELWIALLTSVVVWGVLLWVLQGAWRWFARGHGVTFNTALLYSWGALLEQPPSVPSDNDSGKVLVGWWLVFCLVITTGFRSSLIAHLTVQGKSLPLDTFEDMVGRSNWKWGIETWNLKGVPYDYFTKHTDSVVKKVYQEMEVLDWQEGLLNVQEGGYTFISMVKHLTVIVASHYTDARGQTPFYISQRGVYSLPDYGWGFRKGAPFYTRFSTLMARLGDTGIMSYWIDDADDQSKGKFCLTYESKDVLLPALFTEHSPQTAESKGYQSEYYYLTLIFEQHFFSDPKWHKSSCSQAQELGCSQAQELGCSEHKSLVVHRHKRLFTAQAWLFTGTRAWLFTAQSLVVPGTRAVLSTELGCSQAQELGCSQAQELGCSQATP</sequence>
<evidence type="ECO:0000256" key="9">
    <source>
        <dbReference type="SAM" id="Phobius"/>
    </source>
</evidence>
<keyword evidence="5 9" id="KW-1133">Transmembrane helix</keyword>
<evidence type="ECO:0000313" key="11">
    <source>
        <dbReference type="EMBL" id="KAG7177772.1"/>
    </source>
</evidence>